<dbReference type="SUPFAM" id="SSF50685">
    <property type="entry name" value="Barwin-like endoglucanases"/>
    <property type="match status" value="1"/>
</dbReference>
<evidence type="ECO:0000313" key="5">
    <source>
        <dbReference type="Proteomes" id="UP000637074"/>
    </source>
</evidence>
<evidence type="ECO:0000259" key="3">
    <source>
        <dbReference type="PROSITE" id="PS51782"/>
    </source>
</evidence>
<dbReference type="PROSITE" id="PS51782">
    <property type="entry name" value="LYSM"/>
    <property type="match status" value="2"/>
</dbReference>
<dbReference type="RefSeq" id="WP_191271509.1">
    <property type="nucleotide sequence ID" value="NZ_BNDS01000005.1"/>
</dbReference>
<reference evidence="4 5" key="1">
    <citation type="journal article" date="2022" name="Int. J. Syst. Evol. Microbiol.">
        <title>Neobacillus kokaensis sp. nov., isolated from soil.</title>
        <authorList>
            <person name="Yuki K."/>
            <person name="Matsubara H."/>
            <person name="Yamaguchi S."/>
        </authorList>
    </citation>
    <scope>NUCLEOTIDE SEQUENCE [LARGE SCALE GENOMIC DNA]</scope>
    <source>
        <strain evidence="4 5">LOB 377</strain>
    </source>
</reference>
<dbReference type="InterPro" id="IPR010611">
    <property type="entry name" value="3D_dom"/>
</dbReference>
<organism evidence="4 5">
    <name type="scientific">Neobacillus kokaensis</name>
    <dbReference type="NCBI Taxonomy" id="2759023"/>
    <lineage>
        <taxon>Bacteria</taxon>
        <taxon>Bacillati</taxon>
        <taxon>Bacillota</taxon>
        <taxon>Bacilli</taxon>
        <taxon>Bacillales</taxon>
        <taxon>Bacillaceae</taxon>
        <taxon>Neobacillus</taxon>
    </lineage>
</organism>
<dbReference type="Pfam" id="PF01476">
    <property type="entry name" value="LysM"/>
    <property type="match status" value="2"/>
</dbReference>
<dbReference type="Proteomes" id="UP000637074">
    <property type="component" value="Unassembled WGS sequence"/>
</dbReference>
<proteinExistence type="predicted"/>
<dbReference type="SMART" id="SM00257">
    <property type="entry name" value="LysM"/>
    <property type="match status" value="2"/>
</dbReference>
<comment type="caution">
    <text evidence="4">The sequence shown here is derived from an EMBL/GenBank/DDBJ whole genome shotgun (WGS) entry which is preliminary data.</text>
</comment>
<keyword evidence="1 2" id="KW-0732">Signal</keyword>
<name>A0ABQ3N0F4_9BACI</name>
<feature type="domain" description="LysM" evidence="3">
    <location>
        <begin position="72"/>
        <end position="115"/>
    </location>
</feature>
<evidence type="ECO:0000256" key="1">
    <source>
        <dbReference type="ARBA" id="ARBA00022729"/>
    </source>
</evidence>
<protein>
    <submittedName>
        <fullName evidence="4">Cell wall-binding protein YocH</fullName>
    </submittedName>
</protein>
<dbReference type="EMBL" id="BNDS01000005">
    <property type="protein sequence ID" value="GHH98049.1"/>
    <property type="molecule type" value="Genomic_DNA"/>
</dbReference>
<evidence type="ECO:0000256" key="2">
    <source>
        <dbReference type="SAM" id="SignalP"/>
    </source>
</evidence>
<dbReference type="InterPro" id="IPR018392">
    <property type="entry name" value="LysM"/>
</dbReference>
<dbReference type="InterPro" id="IPR036779">
    <property type="entry name" value="LysM_dom_sf"/>
</dbReference>
<dbReference type="InterPro" id="IPR051933">
    <property type="entry name" value="Resuscitation_pf_RpfB"/>
</dbReference>
<dbReference type="InterPro" id="IPR036908">
    <property type="entry name" value="RlpA-like_sf"/>
</dbReference>
<gene>
    <name evidence="4" type="primary">yocH</name>
    <name evidence="4" type="ORF">AM1BK_15920</name>
</gene>
<dbReference type="Gene3D" id="3.10.350.10">
    <property type="entry name" value="LysM domain"/>
    <property type="match status" value="2"/>
</dbReference>
<feature type="chain" id="PRO_5045629930" evidence="2">
    <location>
        <begin position="25"/>
        <end position="249"/>
    </location>
</feature>
<dbReference type="PANTHER" id="PTHR39160:SF6">
    <property type="entry name" value="CELL WALL-BINDING PROTEIN YOCH"/>
    <property type="match status" value="1"/>
</dbReference>
<dbReference type="SUPFAM" id="SSF54106">
    <property type="entry name" value="LysM domain"/>
    <property type="match status" value="2"/>
</dbReference>
<dbReference type="Pfam" id="PF06725">
    <property type="entry name" value="3D"/>
    <property type="match status" value="1"/>
</dbReference>
<keyword evidence="5" id="KW-1185">Reference proteome</keyword>
<feature type="domain" description="LysM" evidence="3">
    <location>
        <begin position="25"/>
        <end position="68"/>
    </location>
</feature>
<dbReference type="Gene3D" id="2.40.40.10">
    <property type="entry name" value="RlpA-like domain"/>
    <property type="match status" value="1"/>
</dbReference>
<sequence length="249" mass="27150">MLNKIKVIISAAVLSLAVSANVQAATITVKKGDTLWDLSRDNHTSVENIQKINHLTSDLIHPGDELAVAKEKHYTVKKEDTLIDIAKEQHVTVSQIKEWNDLLTNMIHPGLDLVIYQEIDTTKKDKKEKVTKPAKQKVKAASIDKKEVKARTDKKIINVKATAYTAYCEGCSGTTATGIDLRANPNKKVIAVDPSVIPLGSKVYVEGFGEAIAGDTGGAIKGNRIDVFIPSEDDANEFGVQHLKVTILD</sequence>
<dbReference type="CDD" id="cd00118">
    <property type="entry name" value="LysM"/>
    <property type="match status" value="2"/>
</dbReference>
<evidence type="ECO:0000313" key="4">
    <source>
        <dbReference type="EMBL" id="GHH98049.1"/>
    </source>
</evidence>
<feature type="signal peptide" evidence="2">
    <location>
        <begin position="1"/>
        <end position="24"/>
    </location>
</feature>
<accession>A0ABQ3N0F4</accession>
<dbReference type="CDD" id="cd22786">
    <property type="entry name" value="DPBB_YuiC-like"/>
    <property type="match status" value="1"/>
</dbReference>
<dbReference type="PANTHER" id="PTHR39160">
    <property type="entry name" value="CELL WALL-BINDING PROTEIN YOCH"/>
    <property type="match status" value="1"/>
</dbReference>